<accession>A0AAN7TYC6</accession>
<evidence type="ECO:0000313" key="3">
    <source>
        <dbReference type="Proteomes" id="UP001344447"/>
    </source>
</evidence>
<dbReference type="EMBL" id="JAVFKY010000004">
    <property type="protein sequence ID" value="KAK5577480.1"/>
    <property type="molecule type" value="Genomic_DNA"/>
</dbReference>
<dbReference type="InterPro" id="IPR008615">
    <property type="entry name" value="FNIP"/>
</dbReference>
<evidence type="ECO:0000313" key="2">
    <source>
        <dbReference type="EMBL" id="KAK5577480.1"/>
    </source>
</evidence>
<comment type="caution">
    <text evidence="2">The sequence shown here is derived from an EMBL/GenBank/DDBJ whole genome shotgun (WGS) entry which is preliminary data.</text>
</comment>
<dbReference type="PANTHER" id="PTHR32134:SF92">
    <property type="entry name" value="FNIP REPEAT-CONTAINING PROTEIN"/>
    <property type="match status" value="1"/>
</dbReference>
<dbReference type="Pfam" id="PF05725">
    <property type="entry name" value="FNIP"/>
    <property type="match status" value="7"/>
</dbReference>
<dbReference type="PANTHER" id="PTHR32134">
    <property type="entry name" value="FNIP REPEAT-CONTAINING PROTEIN"/>
    <property type="match status" value="1"/>
</dbReference>
<dbReference type="Gene3D" id="3.80.10.10">
    <property type="entry name" value="Ribonuclease Inhibitor"/>
    <property type="match status" value="1"/>
</dbReference>
<protein>
    <recommendedName>
        <fullName evidence="4">FNIP repeat-containing protein</fullName>
    </recommendedName>
</protein>
<dbReference type="InterPro" id="IPR032675">
    <property type="entry name" value="LRR_dom_sf"/>
</dbReference>
<dbReference type="Proteomes" id="UP001344447">
    <property type="component" value="Unassembled WGS sequence"/>
</dbReference>
<keyword evidence="3" id="KW-1185">Reference proteome</keyword>
<name>A0AAN7TYC6_9MYCE</name>
<organism evidence="2 3">
    <name type="scientific">Dictyostelium firmibasis</name>
    <dbReference type="NCBI Taxonomy" id="79012"/>
    <lineage>
        <taxon>Eukaryota</taxon>
        <taxon>Amoebozoa</taxon>
        <taxon>Evosea</taxon>
        <taxon>Eumycetozoa</taxon>
        <taxon>Dictyostelia</taxon>
        <taxon>Dictyosteliales</taxon>
        <taxon>Dictyosteliaceae</taxon>
        <taxon>Dictyostelium</taxon>
    </lineage>
</organism>
<proteinExistence type="predicted"/>
<gene>
    <name evidence="2" type="ORF">RB653_002421</name>
</gene>
<sequence>MDNNELFFKVWRNIIIQNEIFFHLKLYNKHINKRFLFNINEISKYRYKSYLNSIKIKVFNDDNEHDDDDDDYDDQNNDKVENLQFIPLPYGIVDIKFHYHKNLILSKIGSSTIPTSVHTIKFSNNIKLDISNVLPKFLTSIKFGKLFNEIIPKHVIPNSVKTIIFGYRFNKPLEEGVLPSSLTSIEFGNTFNQSLNGNWLPANLKSLKFGKEFNHPIEGIDYLQKSLTTLILPIDYKSEIKFKMVAASPQTLSSSSSSLNGNFEYIYNSFSNSIPNSITKLKLDNLFNQPLKPDLLPNSITSIIFGKYYNTFIPKKINSLSNLSSIEFGHYFNKSFNFKTLVNLKTIKFGYSFIEPLINCKFPPNLTSLTFGFSFNNNIPIGYFINLPLKQLSFGGFFDKPIYDKTLPPTLISLDLGVSSYFDPGFCNSFNQLESLVIGKGCSRTFIKGELPLSLKEISFNNFFKQPIQEDVIPNGVTSLSFGYSYNKPIEKDVLPDSIKKLSFGFLFNQSIIKDILPINLTSLSFNYHFNQPIGKGVLPNSLTYLSFEGVFNQKFEVGSLPNNITNLSLCYFYDQPFSIGSLPTSLKELRIHSSKFNQDFSSSFGDYFTSSLETIYIGKSSKLINILDSNFFCKYIKFYDINKQ</sequence>
<dbReference type="InterPro" id="IPR051251">
    <property type="entry name" value="STK_FNIP-Repeat"/>
</dbReference>
<reference evidence="2 3" key="1">
    <citation type="submission" date="2023-11" db="EMBL/GenBank/DDBJ databases">
        <title>Dfirmibasis_genome.</title>
        <authorList>
            <person name="Edelbroek B."/>
            <person name="Kjellin J."/>
            <person name="Jerlstrom-Hultqvist J."/>
            <person name="Soderbom F."/>
        </authorList>
    </citation>
    <scope>NUCLEOTIDE SEQUENCE [LARGE SCALE GENOMIC DNA]</scope>
    <source>
        <strain evidence="2 3">TNS-C-14</strain>
    </source>
</reference>
<dbReference type="AlphaFoldDB" id="A0AAN7TYC6"/>
<evidence type="ECO:0000256" key="1">
    <source>
        <dbReference type="ARBA" id="ARBA00022737"/>
    </source>
</evidence>
<keyword evidence="1" id="KW-0677">Repeat</keyword>
<evidence type="ECO:0008006" key="4">
    <source>
        <dbReference type="Google" id="ProtNLM"/>
    </source>
</evidence>